<proteinExistence type="predicted"/>
<protein>
    <recommendedName>
        <fullName evidence="3">SAC domain-containing protein</fullName>
    </recommendedName>
</protein>
<dbReference type="GO" id="GO:0005783">
    <property type="term" value="C:endoplasmic reticulum"/>
    <property type="evidence" value="ECO:0007669"/>
    <property type="project" value="TreeGrafter"/>
</dbReference>
<name>A0A9Q5NBJ3_SANBA</name>
<dbReference type="InterPro" id="IPR002013">
    <property type="entry name" value="SAC_dom"/>
</dbReference>
<evidence type="ECO:0000256" key="2">
    <source>
        <dbReference type="SAM" id="SignalP"/>
    </source>
</evidence>
<feature type="transmembrane region" description="Helical" evidence="1">
    <location>
        <begin position="589"/>
        <end position="613"/>
    </location>
</feature>
<dbReference type="Pfam" id="PF02383">
    <property type="entry name" value="Syja_N"/>
    <property type="match status" value="1"/>
</dbReference>
<feature type="transmembrane region" description="Helical" evidence="1">
    <location>
        <begin position="560"/>
        <end position="577"/>
    </location>
</feature>
<keyword evidence="1" id="KW-0812">Transmembrane</keyword>
<organism evidence="4 5">
    <name type="scientific">Sanghuangporus baumii</name>
    <name type="common">Phellinus baumii</name>
    <dbReference type="NCBI Taxonomy" id="108892"/>
    <lineage>
        <taxon>Eukaryota</taxon>
        <taxon>Fungi</taxon>
        <taxon>Dikarya</taxon>
        <taxon>Basidiomycota</taxon>
        <taxon>Agaricomycotina</taxon>
        <taxon>Agaricomycetes</taxon>
        <taxon>Hymenochaetales</taxon>
        <taxon>Hymenochaetaceae</taxon>
        <taxon>Sanghuangporus</taxon>
    </lineage>
</organism>
<dbReference type="PANTHER" id="PTHR45662:SF2">
    <property type="entry name" value="PHOSPHATIDYLINOSITOL-3-PHOSPHATASE SAC1"/>
    <property type="match status" value="1"/>
</dbReference>
<feature type="signal peptide" evidence="2">
    <location>
        <begin position="1"/>
        <end position="25"/>
    </location>
</feature>
<evidence type="ECO:0000259" key="3">
    <source>
        <dbReference type="PROSITE" id="PS50275"/>
    </source>
</evidence>
<keyword evidence="5" id="KW-1185">Reference proteome</keyword>
<gene>
    <name evidence="4" type="ORF">A7U60_g1579</name>
</gene>
<dbReference type="GO" id="GO:0043812">
    <property type="term" value="F:phosphatidylinositol-4-phosphate phosphatase activity"/>
    <property type="evidence" value="ECO:0007669"/>
    <property type="project" value="TreeGrafter"/>
</dbReference>
<evidence type="ECO:0000313" key="5">
    <source>
        <dbReference type="Proteomes" id="UP000757232"/>
    </source>
</evidence>
<keyword evidence="1" id="KW-0472">Membrane</keyword>
<feature type="chain" id="PRO_5040395559" description="SAC domain-containing protein" evidence="2">
    <location>
        <begin position="26"/>
        <end position="673"/>
    </location>
</feature>
<dbReference type="Proteomes" id="UP000757232">
    <property type="component" value="Unassembled WGS sequence"/>
</dbReference>
<sequence>MAPNPAYRRLDLWEIFSSLLCFACADKPPRYTTPETYTFVPADGGDRSLIVNRISGEIQVSSKFQTSVNNVKSKNTDIFGIVGIISLAITDYVVVMTGLEFKGELLGHEIFRATKFDLLPVNPDVEPEFYPAEHYLTGLLRKHLEEGLFWFSYTWDLTRRLQAQWSDSGDGKYLWELADDRFFWNKFLQSRLIDAAVADPERKISPFILPIIFGTFDIRPTTLNGHSIRLCLISRRSRYRAGTRYFRRGMDRDGHVANFNETEQILLVDKSEKTGATTEARLSFVQVRGSVPLFWAEVNNLRYKPELQVMELPDTEGGLRAHLQELVNIYGESACVSLVNQKGHELPIKEAFERYMKKLDVPKVRYEHFDFHSECSKMRWDRISLLIEKIQADLLRNGYFYEDAGRPDAVKLQRGVIRSNCMDNLDRTNVAQSAIAKWMLNRQLRDIGILQEHESVDKYEDFMHHFRHMWADHADYISKAYSGTGALKTDYTRTGKRTKWGLLDDGLNSVMRYLKNNFFDGPRQDGFDLFTGNWTPRRGSAVYVVVAAGAHAHFVFPVKMPMLVSLALFMICAGLTLPRSSDYSLSYWFALWTSLLVLALGFVLAHGVAYVSWPRLNPLTDLIEYNGPGYNGKRHGRGLGILAAPGLRQANVMKKRVPTKEIEMGVFEKKRID</sequence>
<evidence type="ECO:0000313" key="4">
    <source>
        <dbReference type="EMBL" id="OCB91171.1"/>
    </source>
</evidence>
<dbReference type="AlphaFoldDB" id="A0A9Q5NBJ3"/>
<accession>A0A9Q5NBJ3</accession>
<dbReference type="PROSITE" id="PS50275">
    <property type="entry name" value="SAC"/>
    <property type="match status" value="1"/>
</dbReference>
<dbReference type="OrthoDB" id="405996at2759"/>
<dbReference type="EMBL" id="LNZH02000102">
    <property type="protein sequence ID" value="OCB91171.1"/>
    <property type="molecule type" value="Genomic_DNA"/>
</dbReference>
<evidence type="ECO:0000256" key="1">
    <source>
        <dbReference type="SAM" id="Phobius"/>
    </source>
</evidence>
<dbReference type="GO" id="GO:0046856">
    <property type="term" value="P:phosphatidylinositol dephosphorylation"/>
    <property type="evidence" value="ECO:0007669"/>
    <property type="project" value="TreeGrafter"/>
</dbReference>
<feature type="domain" description="SAC" evidence="3">
    <location>
        <begin position="140"/>
        <end position="483"/>
    </location>
</feature>
<comment type="caution">
    <text evidence="4">The sequence shown here is derived from an EMBL/GenBank/DDBJ whole genome shotgun (WGS) entry which is preliminary data.</text>
</comment>
<keyword evidence="2" id="KW-0732">Signal</keyword>
<keyword evidence="1" id="KW-1133">Transmembrane helix</keyword>
<dbReference type="PANTHER" id="PTHR45662">
    <property type="entry name" value="PHOSPHATIDYLINOSITIDE PHOSPHATASE SAC1"/>
    <property type="match status" value="1"/>
</dbReference>
<reference evidence="4" key="1">
    <citation type="submission" date="2016-06" db="EMBL/GenBank/DDBJ databases">
        <title>Draft Genome sequence of the fungus Inonotus baumii.</title>
        <authorList>
            <person name="Zhu H."/>
            <person name="Lin W."/>
        </authorList>
    </citation>
    <scope>NUCLEOTIDE SEQUENCE</scope>
    <source>
        <strain evidence="4">821</strain>
    </source>
</reference>